<evidence type="ECO:0000313" key="5">
    <source>
        <dbReference type="Proteomes" id="UP000015101"/>
    </source>
</evidence>
<reference evidence="5" key="1">
    <citation type="submission" date="2012-12" db="EMBL/GenBank/DDBJ databases">
        <authorList>
            <person name="Hellsten U."/>
            <person name="Grimwood J."/>
            <person name="Chapman J.A."/>
            <person name="Shapiro H."/>
            <person name="Aerts A."/>
            <person name="Otillar R.P."/>
            <person name="Terry A.Y."/>
            <person name="Boore J.L."/>
            <person name="Simakov O."/>
            <person name="Marletaz F."/>
            <person name="Cho S.-J."/>
            <person name="Edsinger-Gonzales E."/>
            <person name="Havlak P."/>
            <person name="Kuo D.-H."/>
            <person name="Larsson T."/>
            <person name="Lv J."/>
            <person name="Arendt D."/>
            <person name="Savage R."/>
            <person name="Osoegawa K."/>
            <person name="de Jong P."/>
            <person name="Lindberg D.R."/>
            <person name="Seaver E.C."/>
            <person name="Weisblat D.A."/>
            <person name="Putnam N.H."/>
            <person name="Grigoriev I.V."/>
            <person name="Rokhsar D.S."/>
        </authorList>
    </citation>
    <scope>NUCLEOTIDE SEQUENCE</scope>
</reference>
<reference evidence="3 5" key="2">
    <citation type="journal article" date="2013" name="Nature">
        <title>Insights into bilaterian evolution from three spiralian genomes.</title>
        <authorList>
            <person name="Simakov O."/>
            <person name="Marletaz F."/>
            <person name="Cho S.J."/>
            <person name="Edsinger-Gonzales E."/>
            <person name="Havlak P."/>
            <person name="Hellsten U."/>
            <person name="Kuo D.H."/>
            <person name="Larsson T."/>
            <person name="Lv J."/>
            <person name="Arendt D."/>
            <person name="Savage R."/>
            <person name="Osoegawa K."/>
            <person name="de Jong P."/>
            <person name="Grimwood J."/>
            <person name="Chapman J.A."/>
            <person name="Shapiro H."/>
            <person name="Aerts A."/>
            <person name="Otillar R.P."/>
            <person name="Terry A.Y."/>
            <person name="Boore J.L."/>
            <person name="Grigoriev I.V."/>
            <person name="Lindberg D.R."/>
            <person name="Seaver E.C."/>
            <person name="Weisblat D.A."/>
            <person name="Putnam N.H."/>
            <person name="Rokhsar D.S."/>
        </authorList>
    </citation>
    <scope>NUCLEOTIDE SEQUENCE</scope>
</reference>
<proteinExistence type="predicted"/>
<dbReference type="EMBL" id="KB095811">
    <property type="protein sequence ID" value="ESO12248.1"/>
    <property type="molecule type" value="Genomic_DNA"/>
</dbReference>
<organism evidence="4 5">
    <name type="scientific">Helobdella robusta</name>
    <name type="common">Californian leech</name>
    <dbReference type="NCBI Taxonomy" id="6412"/>
    <lineage>
        <taxon>Eukaryota</taxon>
        <taxon>Metazoa</taxon>
        <taxon>Spiralia</taxon>
        <taxon>Lophotrochozoa</taxon>
        <taxon>Annelida</taxon>
        <taxon>Clitellata</taxon>
        <taxon>Hirudinea</taxon>
        <taxon>Rhynchobdellida</taxon>
        <taxon>Glossiphoniidae</taxon>
        <taxon>Helobdella</taxon>
    </lineage>
</organism>
<feature type="transmembrane region" description="Helical" evidence="2">
    <location>
        <begin position="61"/>
        <end position="84"/>
    </location>
</feature>
<dbReference type="EnsemblMetazoa" id="HelroT158724">
    <property type="protein sequence ID" value="HelroP158724"/>
    <property type="gene ID" value="HelroG158724"/>
</dbReference>
<name>T1EN58_HELRO</name>
<dbReference type="InParanoid" id="T1EN58"/>
<dbReference type="CTD" id="20198008"/>
<evidence type="ECO:0000256" key="1">
    <source>
        <dbReference type="SAM" id="MobiDB-lite"/>
    </source>
</evidence>
<dbReference type="KEGG" id="hro:HELRODRAFT_158724"/>
<dbReference type="HOGENOM" id="CLU_1588265_0_0_1"/>
<gene>
    <name evidence="4" type="primary">20198008</name>
    <name evidence="3" type="ORF">HELRODRAFT_158724</name>
</gene>
<dbReference type="RefSeq" id="XP_009008968.1">
    <property type="nucleotide sequence ID" value="XM_009010720.1"/>
</dbReference>
<keyword evidence="2" id="KW-0472">Membrane</keyword>
<sequence length="168" mass="18755">MTIEQSQNILMKRPSIYICKNDSVVRVNDVWRSHIPYINIGSNILKTMQLSEDLTGDYKQVLAGLGITLAVTVVYCIVLGLLYGRDCIYMMHKRRMEKKNKLKNHKKKFVNGPSDAGLYNHEDLSDVTQLAITNESTSENSVSAATEQLSEGKSETSGYSGSNLSSME</sequence>
<dbReference type="EMBL" id="AMQM01000114">
    <property type="status" value="NOT_ANNOTATED_CDS"/>
    <property type="molecule type" value="Genomic_DNA"/>
</dbReference>
<feature type="region of interest" description="Disordered" evidence="1">
    <location>
        <begin position="135"/>
        <end position="168"/>
    </location>
</feature>
<keyword evidence="5" id="KW-1185">Reference proteome</keyword>
<keyword evidence="2" id="KW-0812">Transmembrane</keyword>
<dbReference type="GeneID" id="20198008"/>
<dbReference type="Proteomes" id="UP000015101">
    <property type="component" value="Unassembled WGS sequence"/>
</dbReference>
<evidence type="ECO:0000313" key="3">
    <source>
        <dbReference type="EMBL" id="ESO12248.1"/>
    </source>
</evidence>
<dbReference type="AlphaFoldDB" id="T1EN58"/>
<keyword evidence="2" id="KW-1133">Transmembrane helix</keyword>
<evidence type="ECO:0000256" key="2">
    <source>
        <dbReference type="SAM" id="Phobius"/>
    </source>
</evidence>
<protein>
    <submittedName>
        <fullName evidence="3 4">Uncharacterized protein</fullName>
    </submittedName>
</protein>
<accession>T1EN58</accession>
<evidence type="ECO:0000313" key="4">
    <source>
        <dbReference type="EnsemblMetazoa" id="HelroP158724"/>
    </source>
</evidence>
<reference evidence="4" key="3">
    <citation type="submission" date="2015-06" db="UniProtKB">
        <authorList>
            <consortium name="EnsemblMetazoa"/>
        </authorList>
    </citation>
    <scope>IDENTIFICATION</scope>
</reference>